<dbReference type="InterPro" id="IPR036986">
    <property type="entry name" value="S4_RNA-bd_sf"/>
</dbReference>
<dbReference type="GO" id="GO:0043023">
    <property type="term" value="F:ribosomal large subunit binding"/>
    <property type="evidence" value="ECO:0007669"/>
    <property type="project" value="InterPro"/>
</dbReference>
<reference evidence="7" key="1">
    <citation type="journal article" date="2021" name="PeerJ">
        <title>Extensive microbial diversity within the chicken gut microbiome revealed by metagenomics and culture.</title>
        <authorList>
            <person name="Gilroy R."/>
            <person name="Ravi A."/>
            <person name="Getino M."/>
            <person name="Pursley I."/>
            <person name="Horton D.L."/>
            <person name="Alikhan N.F."/>
            <person name="Baker D."/>
            <person name="Gharbi K."/>
            <person name="Hall N."/>
            <person name="Watson M."/>
            <person name="Adriaenssens E.M."/>
            <person name="Foster-Nyarko E."/>
            <person name="Jarju S."/>
            <person name="Secka A."/>
            <person name="Antonio M."/>
            <person name="Oren A."/>
            <person name="Chaudhuri R.R."/>
            <person name="La Ragione R."/>
            <person name="Hildebrand F."/>
            <person name="Pallen M.J."/>
        </authorList>
    </citation>
    <scope>NUCLEOTIDE SEQUENCE</scope>
    <source>
        <strain evidence="7">USASDec5-558</strain>
    </source>
</reference>
<sequence length="153" mass="16837">MANTSKGRRAGGNANAATAHEADANKAAAVRIDKWLWAARFYKTRSLARAMVDGGKVDYNGAKAKPSRIVEVGAKIRLLQGFTRKEVVVKAISDVRGPASVATTLYEETAESIARREEEQRLNQLNALLNPRPDTKPNKKERRELDALKHAQS</sequence>
<dbReference type="GO" id="GO:0003677">
    <property type="term" value="F:DNA binding"/>
    <property type="evidence" value="ECO:0007669"/>
    <property type="project" value="UniProtKB-KW"/>
</dbReference>
<dbReference type="CDD" id="cd00165">
    <property type="entry name" value="S4"/>
    <property type="match status" value="1"/>
</dbReference>
<feature type="compositionally biased region" description="Basic and acidic residues" evidence="5">
    <location>
        <begin position="133"/>
        <end position="153"/>
    </location>
</feature>
<dbReference type="SMART" id="SM00363">
    <property type="entry name" value="S4"/>
    <property type="match status" value="1"/>
</dbReference>
<feature type="domain" description="RNA-binding S4" evidence="6">
    <location>
        <begin position="30"/>
        <end position="93"/>
    </location>
</feature>
<dbReference type="InterPro" id="IPR025708">
    <property type="entry name" value="HSP15"/>
</dbReference>
<dbReference type="PIRSF" id="PIRSF016821">
    <property type="entry name" value="HSP15"/>
    <property type="match status" value="1"/>
</dbReference>
<gene>
    <name evidence="7" type="primary">hslR</name>
    <name evidence="7" type="ORF">H9850_03220</name>
</gene>
<evidence type="ECO:0000313" key="7">
    <source>
        <dbReference type="EMBL" id="HIX56465.1"/>
    </source>
</evidence>
<dbReference type="PROSITE" id="PS50889">
    <property type="entry name" value="S4"/>
    <property type="match status" value="1"/>
</dbReference>
<feature type="region of interest" description="Disordered" evidence="5">
    <location>
        <begin position="1"/>
        <end position="20"/>
    </location>
</feature>
<protein>
    <recommendedName>
        <fullName evidence="4">Heat shock protein 15</fullName>
    </recommendedName>
</protein>
<dbReference type="NCBIfam" id="NF007673">
    <property type="entry name" value="PRK10348.1"/>
    <property type="match status" value="1"/>
</dbReference>
<dbReference type="Gene3D" id="3.10.290.10">
    <property type="entry name" value="RNA-binding S4 domain"/>
    <property type="match status" value="1"/>
</dbReference>
<keyword evidence="3 4" id="KW-0238">DNA-binding</keyword>
<evidence type="ECO:0000256" key="2">
    <source>
        <dbReference type="ARBA" id="ARBA00022884"/>
    </source>
</evidence>
<evidence type="ECO:0000256" key="3">
    <source>
        <dbReference type="ARBA" id="ARBA00023125"/>
    </source>
</evidence>
<organism evidence="7 8">
    <name type="scientific">Candidatus Anaerobiospirillum pullistercoris</name>
    <dbReference type="NCBI Taxonomy" id="2838452"/>
    <lineage>
        <taxon>Bacteria</taxon>
        <taxon>Pseudomonadati</taxon>
        <taxon>Pseudomonadota</taxon>
        <taxon>Gammaproteobacteria</taxon>
        <taxon>Aeromonadales</taxon>
        <taxon>Succinivibrionaceae</taxon>
        <taxon>Anaerobiospirillum</taxon>
    </lineage>
</organism>
<proteinExistence type="inferred from homology"/>
<dbReference type="SUPFAM" id="SSF55174">
    <property type="entry name" value="Alpha-L RNA-binding motif"/>
    <property type="match status" value="1"/>
</dbReference>
<evidence type="ECO:0000259" key="6">
    <source>
        <dbReference type="SMART" id="SM00363"/>
    </source>
</evidence>
<comment type="similarity">
    <text evidence="1 4">Belongs to the HSP15 family.</text>
</comment>
<comment type="caution">
    <text evidence="7">The sequence shown here is derived from an EMBL/GenBank/DDBJ whole genome shotgun (WGS) entry which is preliminary data.</text>
</comment>
<feature type="compositionally biased region" description="Low complexity" evidence="5">
    <location>
        <begin position="11"/>
        <end position="20"/>
    </location>
</feature>
<keyword evidence="2 4" id="KW-0694">RNA-binding</keyword>
<dbReference type="Pfam" id="PF01479">
    <property type="entry name" value="S4"/>
    <property type="match status" value="1"/>
</dbReference>
<dbReference type="Proteomes" id="UP000886829">
    <property type="component" value="Unassembled WGS sequence"/>
</dbReference>
<reference evidence="7" key="2">
    <citation type="submission" date="2021-04" db="EMBL/GenBank/DDBJ databases">
        <authorList>
            <person name="Gilroy R."/>
        </authorList>
    </citation>
    <scope>NUCLEOTIDE SEQUENCE</scope>
    <source>
        <strain evidence="7">USASDec5-558</strain>
    </source>
</reference>
<evidence type="ECO:0000256" key="4">
    <source>
        <dbReference type="PIRNR" id="PIRNR016821"/>
    </source>
</evidence>
<dbReference type="AlphaFoldDB" id="A0A9D1WC61"/>
<dbReference type="EMBL" id="DXEV01000063">
    <property type="protein sequence ID" value="HIX56465.1"/>
    <property type="molecule type" value="Genomic_DNA"/>
</dbReference>
<evidence type="ECO:0000313" key="8">
    <source>
        <dbReference type="Proteomes" id="UP000886829"/>
    </source>
</evidence>
<feature type="region of interest" description="Disordered" evidence="5">
    <location>
        <begin position="125"/>
        <end position="153"/>
    </location>
</feature>
<dbReference type="InterPro" id="IPR002942">
    <property type="entry name" value="S4_RNA-bd"/>
</dbReference>
<evidence type="ECO:0000256" key="1">
    <source>
        <dbReference type="ARBA" id="ARBA00008396"/>
    </source>
</evidence>
<evidence type="ECO:0000256" key="5">
    <source>
        <dbReference type="SAM" id="MobiDB-lite"/>
    </source>
</evidence>
<name>A0A9D1WC61_9GAMM</name>
<dbReference type="GO" id="GO:0003727">
    <property type="term" value="F:single-stranded RNA binding"/>
    <property type="evidence" value="ECO:0007669"/>
    <property type="project" value="InterPro"/>
</dbReference>
<accession>A0A9D1WC61</accession>
<dbReference type="GO" id="GO:0034605">
    <property type="term" value="P:cellular response to heat"/>
    <property type="evidence" value="ECO:0007669"/>
    <property type="project" value="InterPro"/>
</dbReference>
<keyword evidence="7" id="KW-0346">Stress response</keyword>